<sequence length="74" mass="7675">MPGTSRTQRTTSNKQRVAAITRASLRRWPLPAVEADGDKDARGRVLVVGGARELPGAVLLAGVGALRAGAGKLQ</sequence>
<dbReference type="PROSITE" id="PS51383">
    <property type="entry name" value="YJEF_C_3"/>
    <property type="match status" value="1"/>
</dbReference>
<reference evidence="2" key="1">
    <citation type="submission" date="2020-02" db="EMBL/GenBank/DDBJ databases">
        <authorList>
            <person name="Meier V. D."/>
        </authorList>
    </citation>
    <scope>NUCLEOTIDE SEQUENCE</scope>
    <source>
        <strain evidence="2">AVDCRST_MAG40</strain>
    </source>
</reference>
<feature type="non-terminal residue" evidence="2">
    <location>
        <position position="74"/>
    </location>
</feature>
<dbReference type="SUPFAM" id="SSF53613">
    <property type="entry name" value="Ribokinase-like"/>
    <property type="match status" value="1"/>
</dbReference>
<dbReference type="InterPro" id="IPR029056">
    <property type="entry name" value="Ribokinase-like"/>
</dbReference>
<gene>
    <name evidence="2" type="ORF">AVDCRST_MAG40-1096</name>
</gene>
<evidence type="ECO:0000313" key="2">
    <source>
        <dbReference type="EMBL" id="CAA9313112.1"/>
    </source>
</evidence>
<organism evidence="2">
    <name type="scientific">uncultured Gemmatimonadaceae bacterium</name>
    <dbReference type="NCBI Taxonomy" id="246130"/>
    <lineage>
        <taxon>Bacteria</taxon>
        <taxon>Pseudomonadati</taxon>
        <taxon>Gemmatimonadota</taxon>
        <taxon>Gemmatimonadia</taxon>
        <taxon>Gemmatimonadales</taxon>
        <taxon>Gemmatimonadaceae</taxon>
        <taxon>environmental samples</taxon>
    </lineage>
</organism>
<dbReference type="AlphaFoldDB" id="A0A6J4KSV5"/>
<dbReference type="InterPro" id="IPR000631">
    <property type="entry name" value="CARKD"/>
</dbReference>
<feature type="domain" description="YjeF C-terminal" evidence="1">
    <location>
        <begin position="22"/>
        <end position="74"/>
    </location>
</feature>
<dbReference type="EMBL" id="CADCTX010000325">
    <property type="protein sequence ID" value="CAA9313112.1"/>
    <property type="molecule type" value="Genomic_DNA"/>
</dbReference>
<evidence type="ECO:0000259" key="1">
    <source>
        <dbReference type="PROSITE" id="PS51383"/>
    </source>
</evidence>
<accession>A0A6J4KSV5</accession>
<name>A0A6J4KSV5_9BACT</name>
<dbReference type="GO" id="GO:0016836">
    <property type="term" value="F:hydro-lyase activity"/>
    <property type="evidence" value="ECO:0007669"/>
    <property type="project" value="InterPro"/>
</dbReference>
<dbReference type="Gene3D" id="3.40.1190.20">
    <property type="match status" value="1"/>
</dbReference>
<protein>
    <recommendedName>
        <fullName evidence="1">YjeF C-terminal domain-containing protein</fullName>
    </recommendedName>
</protein>
<proteinExistence type="predicted"/>